<protein>
    <recommendedName>
        <fullName evidence="3">Twin-arginine translocation signal domain-containing protein</fullName>
    </recommendedName>
</protein>
<evidence type="ECO:0000313" key="1">
    <source>
        <dbReference type="EMBL" id="MEO3691709.1"/>
    </source>
</evidence>
<evidence type="ECO:0000313" key="2">
    <source>
        <dbReference type="Proteomes" id="UP001495147"/>
    </source>
</evidence>
<evidence type="ECO:0008006" key="3">
    <source>
        <dbReference type="Google" id="ProtNLM"/>
    </source>
</evidence>
<proteinExistence type="predicted"/>
<sequence>MNNLETSSDSSAPGQPLEAIPAASTVKDLNRRRLLLKGAASTGAAVAALQPIGALATIPSGTTVLTCPSSVGGAKETNCTVSGVQSAAHSFATNVTKIPACGKALSYWSANNAMVPVKTWNCGYTTKCGTLLSNCNSTYTNRSLIWVLVNASGSDEAGYICAYLNGLNFYGAPLSGKCFPYSHTDVQSFWGDTNKRASALALFKRISTQTA</sequence>
<dbReference type="PROSITE" id="PS51318">
    <property type="entry name" value="TAT"/>
    <property type="match status" value="1"/>
</dbReference>
<dbReference type="EMBL" id="JBDPZD010000002">
    <property type="protein sequence ID" value="MEO3691709.1"/>
    <property type="molecule type" value="Genomic_DNA"/>
</dbReference>
<dbReference type="Proteomes" id="UP001495147">
    <property type="component" value="Unassembled WGS sequence"/>
</dbReference>
<name>A0ABV0G1V2_9BURK</name>
<dbReference type="RefSeq" id="WP_347704523.1">
    <property type="nucleotide sequence ID" value="NZ_JBDPZD010000002.1"/>
</dbReference>
<gene>
    <name evidence="1" type="ORF">ABDJ85_09530</name>
</gene>
<reference evidence="1 2" key="1">
    <citation type="submission" date="2024-05" db="EMBL/GenBank/DDBJ databases">
        <title>Roseateles sp. DJS-2-20 16S ribosomal RNA gene Genome sequencing and assembly.</title>
        <authorList>
            <person name="Woo H."/>
        </authorList>
    </citation>
    <scope>NUCLEOTIDE SEQUENCE [LARGE SCALE GENOMIC DNA]</scope>
    <source>
        <strain evidence="1 2">DJS-2-20</strain>
    </source>
</reference>
<dbReference type="InterPro" id="IPR006311">
    <property type="entry name" value="TAT_signal"/>
</dbReference>
<keyword evidence="2" id="KW-1185">Reference proteome</keyword>
<comment type="caution">
    <text evidence="1">The sequence shown here is derived from an EMBL/GenBank/DDBJ whole genome shotgun (WGS) entry which is preliminary data.</text>
</comment>
<accession>A0ABV0G1V2</accession>
<organism evidence="1 2">
    <name type="scientific">Roseateles paludis</name>
    <dbReference type="NCBI Taxonomy" id="3145238"/>
    <lineage>
        <taxon>Bacteria</taxon>
        <taxon>Pseudomonadati</taxon>
        <taxon>Pseudomonadota</taxon>
        <taxon>Betaproteobacteria</taxon>
        <taxon>Burkholderiales</taxon>
        <taxon>Sphaerotilaceae</taxon>
        <taxon>Roseateles</taxon>
    </lineage>
</organism>